<dbReference type="Gene3D" id="3.40.640.10">
    <property type="entry name" value="Type I PLP-dependent aspartate aminotransferase-like (Major domain)"/>
    <property type="match status" value="1"/>
</dbReference>
<keyword evidence="5 10" id="KW-0663">Pyridoxal phosphate</keyword>
<dbReference type="Pfam" id="PF00282">
    <property type="entry name" value="Pyridoxal_deC"/>
    <property type="match status" value="1"/>
</dbReference>
<dbReference type="AlphaFoldDB" id="A0A0R3SM35"/>
<evidence type="ECO:0000256" key="7">
    <source>
        <dbReference type="ARBA" id="ARBA00038886"/>
    </source>
</evidence>
<name>A0A0R3SM35_HYMDI</name>
<evidence type="ECO:0000256" key="2">
    <source>
        <dbReference type="ARBA" id="ARBA00011738"/>
    </source>
</evidence>
<comment type="subunit">
    <text evidence="2">Homodimer.</text>
</comment>
<evidence type="ECO:0000313" key="11">
    <source>
        <dbReference type="WBParaSite" id="HDID_0000600001-mRNA-1"/>
    </source>
</evidence>
<dbReference type="GO" id="GO:0005737">
    <property type="term" value="C:cytoplasm"/>
    <property type="evidence" value="ECO:0007669"/>
    <property type="project" value="TreeGrafter"/>
</dbReference>
<protein>
    <recommendedName>
        <fullName evidence="8">Aromatic-L-amino-acid decarboxylase</fullName>
        <ecNumber evidence="7">4.1.1.28</ecNumber>
    </recommendedName>
    <alternativeName>
        <fullName evidence="9">DOPA decarboxylase</fullName>
    </alternativeName>
</protein>
<evidence type="ECO:0000256" key="4">
    <source>
        <dbReference type="ARBA" id="ARBA00022793"/>
    </source>
</evidence>
<dbReference type="InterPro" id="IPR015421">
    <property type="entry name" value="PyrdxlP-dep_Trfase_major"/>
</dbReference>
<comment type="cofactor">
    <cofactor evidence="1 10">
        <name>pyridoxal 5'-phosphate</name>
        <dbReference type="ChEBI" id="CHEBI:597326"/>
    </cofactor>
</comment>
<dbReference type="EC" id="4.1.1.28" evidence="7"/>
<reference evidence="11" key="1">
    <citation type="submission" date="2017-02" db="UniProtKB">
        <authorList>
            <consortium name="WormBaseParasite"/>
        </authorList>
    </citation>
    <scope>IDENTIFICATION</scope>
</reference>
<organism evidence="11">
    <name type="scientific">Hymenolepis diminuta</name>
    <name type="common">Rat tapeworm</name>
    <dbReference type="NCBI Taxonomy" id="6216"/>
    <lineage>
        <taxon>Eukaryota</taxon>
        <taxon>Metazoa</taxon>
        <taxon>Spiralia</taxon>
        <taxon>Lophotrochozoa</taxon>
        <taxon>Platyhelminthes</taxon>
        <taxon>Cestoda</taxon>
        <taxon>Eucestoda</taxon>
        <taxon>Cyclophyllidea</taxon>
        <taxon>Hymenolepididae</taxon>
        <taxon>Hymenolepis</taxon>
    </lineage>
</organism>
<dbReference type="WBParaSite" id="HDID_0000600001-mRNA-1">
    <property type="protein sequence ID" value="HDID_0000600001-mRNA-1"/>
    <property type="gene ID" value="HDID_0000600001"/>
</dbReference>
<dbReference type="GO" id="GO:0004058">
    <property type="term" value="F:aromatic-L-amino-acid decarboxylase activity"/>
    <property type="evidence" value="ECO:0007669"/>
    <property type="project" value="TreeGrafter"/>
</dbReference>
<evidence type="ECO:0000256" key="6">
    <source>
        <dbReference type="ARBA" id="ARBA00023239"/>
    </source>
</evidence>
<dbReference type="InterPro" id="IPR002129">
    <property type="entry name" value="PyrdxlP-dep_de-COase"/>
</dbReference>
<dbReference type="GO" id="GO:0019752">
    <property type="term" value="P:carboxylic acid metabolic process"/>
    <property type="evidence" value="ECO:0007669"/>
    <property type="project" value="InterPro"/>
</dbReference>
<evidence type="ECO:0000256" key="3">
    <source>
        <dbReference type="ARBA" id="ARBA00022584"/>
    </source>
</evidence>
<dbReference type="GO" id="GO:0030170">
    <property type="term" value="F:pyridoxal phosphate binding"/>
    <property type="evidence" value="ECO:0007669"/>
    <property type="project" value="InterPro"/>
</dbReference>
<comment type="similarity">
    <text evidence="10">Belongs to the group II decarboxylase family.</text>
</comment>
<evidence type="ECO:0000256" key="8">
    <source>
        <dbReference type="ARBA" id="ARBA00040968"/>
    </source>
</evidence>
<dbReference type="InterPro" id="IPR015424">
    <property type="entry name" value="PyrdxlP-dep_Trfase"/>
</dbReference>
<evidence type="ECO:0000256" key="1">
    <source>
        <dbReference type="ARBA" id="ARBA00001933"/>
    </source>
</evidence>
<sequence length="123" mass="14277">LINLDDCSSYLIYSQDTSTLILYVISFQCVATLGTTSVCSFDKLDEIGPVCKKFDMWLHVDAAYAGSSFICPENRRYLRGIEVHIILFYIKNFQYFSTKLTLKFIFLSVYFFFRIQSTQMASH</sequence>
<dbReference type="GO" id="GO:0042427">
    <property type="term" value="P:serotonin biosynthetic process"/>
    <property type="evidence" value="ECO:0007669"/>
    <property type="project" value="TreeGrafter"/>
</dbReference>
<dbReference type="STRING" id="6216.A0A0R3SM35"/>
<accession>A0A0R3SM35</accession>
<keyword evidence="6 10" id="KW-0456">Lyase</keyword>
<keyword evidence="4" id="KW-0210">Decarboxylase</keyword>
<dbReference type="PANTHER" id="PTHR11999:SF167">
    <property type="entry name" value="AROMATIC-L-AMINO-ACID DECARBOXYLASE"/>
    <property type="match status" value="1"/>
</dbReference>
<dbReference type="PANTHER" id="PTHR11999">
    <property type="entry name" value="GROUP II PYRIDOXAL-5-PHOSPHATE DECARBOXYLASE"/>
    <property type="match status" value="1"/>
</dbReference>
<dbReference type="GO" id="GO:0006584">
    <property type="term" value="P:catecholamine metabolic process"/>
    <property type="evidence" value="ECO:0007669"/>
    <property type="project" value="TreeGrafter"/>
</dbReference>
<proteinExistence type="inferred from homology"/>
<evidence type="ECO:0000256" key="9">
    <source>
        <dbReference type="ARBA" id="ARBA00041275"/>
    </source>
</evidence>
<dbReference type="SUPFAM" id="SSF53383">
    <property type="entry name" value="PLP-dependent transferases"/>
    <property type="match status" value="1"/>
</dbReference>
<dbReference type="InterPro" id="IPR010977">
    <property type="entry name" value="Aromatic_deC"/>
</dbReference>
<evidence type="ECO:0000256" key="5">
    <source>
        <dbReference type="ARBA" id="ARBA00022898"/>
    </source>
</evidence>
<evidence type="ECO:0000256" key="10">
    <source>
        <dbReference type="RuleBase" id="RU000382"/>
    </source>
</evidence>
<keyword evidence="3" id="KW-0127">Catecholamine biosynthesis</keyword>